<accession>A0A521G190</accession>
<dbReference type="Gene3D" id="3.40.50.300">
    <property type="entry name" value="P-loop containing nucleotide triphosphate hydrolases"/>
    <property type="match status" value="1"/>
</dbReference>
<proteinExistence type="predicted"/>
<gene>
    <name evidence="3" type="ORF">CDV28_1179</name>
</gene>
<dbReference type="EMBL" id="NQJD01000017">
    <property type="protein sequence ID" value="TAA74775.1"/>
    <property type="molecule type" value="Genomic_DNA"/>
</dbReference>
<comment type="caution">
    <text evidence="3">The sequence shown here is derived from an EMBL/GenBank/DDBJ whole genome shotgun (WGS) entry which is preliminary data.</text>
</comment>
<dbReference type="GO" id="GO:0004519">
    <property type="term" value="F:endonuclease activity"/>
    <property type="evidence" value="ECO:0007669"/>
    <property type="project" value="UniProtKB-KW"/>
</dbReference>
<dbReference type="Pfam" id="PF13175">
    <property type="entry name" value="AAA_15"/>
    <property type="match status" value="2"/>
</dbReference>
<organism evidence="3 4">
    <name type="scientific">Candidatus Electronema aureum</name>
    <dbReference type="NCBI Taxonomy" id="2005002"/>
    <lineage>
        <taxon>Bacteria</taxon>
        <taxon>Pseudomonadati</taxon>
        <taxon>Thermodesulfobacteriota</taxon>
        <taxon>Desulfobulbia</taxon>
        <taxon>Desulfobulbales</taxon>
        <taxon>Desulfobulbaceae</taxon>
        <taxon>Candidatus Electronema</taxon>
    </lineage>
</organism>
<dbReference type="PANTHER" id="PTHR43581:SF2">
    <property type="entry name" value="EXCINUCLEASE ATPASE SUBUNIT"/>
    <property type="match status" value="1"/>
</dbReference>
<evidence type="ECO:0000313" key="3">
    <source>
        <dbReference type="EMBL" id="TAA74775.1"/>
    </source>
</evidence>
<keyword evidence="4" id="KW-1185">Reference proteome</keyword>
<dbReference type="InterPro" id="IPR051396">
    <property type="entry name" value="Bact_Antivir_Def_Nuclease"/>
</dbReference>
<feature type="domain" description="Endonuclease GajA/Old nuclease/RecF-like AAA" evidence="1">
    <location>
        <begin position="1"/>
        <end position="101"/>
    </location>
</feature>
<protein>
    <submittedName>
        <fullName evidence="3">ATP-dependent endonuclease of the OLD family</fullName>
    </submittedName>
</protein>
<dbReference type="Proteomes" id="UP000316238">
    <property type="component" value="Unassembled WGS sequence"/>
</dbReference>
<evidence type="ECO:0000259" key="1">
    <source>
        <dbReference type="Pfam" id="PF13175"/>
    </source>
</evidence>
<feature type="domain" description="OLD protein-like TOPRIM" evidence="2">
    <location>
        <begin position="430"/>
        <end position="495"/>
    </location>
</feature>
<dbReference type="SUPFAM" id="SSF52540">
    <property type="entry name" value="P-loop containing nucleoside triphosphate hydrolases"/>
    <property type="match status" value="1"/>
</dbReference>
<name>A0A521G190_9BACT</name>
<keyword evidence="3" id="KW-0378">Hydrolase</keyword>
<evidence type="ECO:0000313" key="4">
    <source>
        <dbReference type="Proteomes" id="UP000316238"/>
    </source>
</evidence>
<dbReference type="InterPro" id="IPR027417">
    <property type="entry name" value="P-loop_NTPase"/>
</dbReference>
<keyword evidence="3" id="KW-0540">Nuclease</keyword>
<dbReference type="Pfam" id="PF20469">
    <property type="entry name" value="OLD-like_TOPRIM"/>
    <property type="match status" value="1"/>
</dbReference>
<feature type="domain" description="Endonuclease GajA/Old nuclease/RecF-like AAA" evidence="1">
    <location>
        <begin position="198"/>
        <end position="336"/>
    </location>
</feature>
<keyword evidence="3" id="KW-0255">Endonuclease</keyword>
<reference evidence="3" key="1">
    <citation type="submission" date="2017-07" db="EMBL/GenBank/DDBJ databases">
        <title>The cable genome - Insights into the physiology and evolution of filamentous bacteria capable of sulfide oxidation via long distance electron transfer.</title>
        <authorList>
            <person name="Thorup C."/>
            <person name="Bjerg J.T."/>
            <person name="Schreiber L."/>
            <person name="Nielsen L.P."/>
            <person name="Kjeldsen K.U."/>
            <person name="Boesen T."/>
            <person name="Boggild A."/>
            <person name="Meysman F."/>
            <person name="Geelhoed J."/>
            <person name="Schramm A."/>
        </authorList>
    </citation>
    <scope>NUCLEOTIDE SEQUENCE [LARGE SCALE GENOMIC DNA]</scope>
    <source>
        <strain evidence="3">GS</strain>
    </source>
</reference>
<dbReference type="CDD" id="cd01026">
    <property type="entry name" value="TOPRIM_OLD"/>
    <property type="match status" value="1"/>
</dbReference>
<sequence length="590" mass="65855">MKLRQITIHNFRSVLDADIEAHDYMLLVGANNAGKSTILNALRTFYDDAKWSPEDFPKAGAVDNESWVQLKFFLDDDEWTGLADAYKEGITDKSLTVRRYFKSDDKERVKKDQSNIFGLINGQLHTTLFYGAKSVGTAKVGQVLYVPALTTPAEQTKMTGPSPLRNMLNFLLKKVVAKSDAYKEITTAFEKLNVEARKDDGFLSEISKPLNTAISNWSIKIDLSVNSVAPEDISKSLVKFAFIDSAIGDIGLDLDRYGHGFQRSVIYELIRLAPTFKDEKKGGKKEFNPSFNLVLFEEPEAFLHPSQQESMAYHLRRLGAEEGQQVIITTHSPTFVGKAAEQIGQLVRVQRSNGATQTFQPKGTKIRELFDQGGELLTALQAFVDNPDVEGNKKKKARKMIANPPQGDIATQEEQFRFQLWLDGERSSLFFANKVLLVEGATERGLFNYLLANDWHDLSTQHICIIDTLGKYNLHRYMALMEAYGIPHGVMLDDDNGKEHQGAMNDLVEASKNGHTLSAPVKFIDCLETFLGLLPVVSDKHRKPIEILKAVTGGQIAADKLQDLRTEFHKALAIPPSPTSTSTPSMTPHC</sequence>
<evidence type="ECO:0000259" key="2">
    <source>
        <dbReference type="Pfam" id="PF20469"/>
    </source>
</evidence>
<dbReference type="AlphaFoldDB" id="A0A521G190"/>
<dbReference type="CDD" id="cd00267">
    <property type="entry name" value="ABC_ATPase"/>
    <property type="match status" value="1"/>
</dbReference>
<dbReference type="PANTHER" id="PTHR43581">
    <property type="entry name" value="ATP/GTP PHOSPHATASE"/>
    <property type="match status" value="1"/>
</dbReference>
<dbReference type="InterPro" id="IPR034139">
    <property type="entry name" value="TOPRIM_OLD"/>
</dbReference>
<dbReference type="InterPro" id="IPR041685">
    <property type="entry name" value="AAA_GajA/Old/RecF-like"/>
</dbReference>